<sequence length="100" mass="12152">MPAWLRGKRVQTDSSWPEWWDWELELTPHLFKRMEDRDFNEVDLRTMLAFAPRFRPDVIEGRWIVEAKHHQRRWEIIVEPDVIEKLLVVVTAYPLKGMNP</sequence>
<dbReference type="AlphaFoldDB" id="H8Z400"/>
<proteinExistence type="predicted"/>
<dbReference type="EMBL" id="JH603170">
    <property type="protein sequence ID" value="EIC20069.1"/>
    <property type="molecule type" value="Genomic_DNA"/>
</dbReference>
<organism evidence="1 2">
    <name type="scientific">Thiorhodovibrio frisius</name>
    <dbReference type="NCBI Taxonomy" id="631362"/>
    <lineage>
        <taxon>Bacteria</taxon>
        <taxon>Pseudomonadati</taxon>
        <taxon>Pseudomonadota</taxon>
        <taxon>Gammaproteobacteria</taxon>
        <taxon>Chromatiales</taxon>
        <taxon>Chromatiaceae</taxon>
        <taxon>Thiorhodovibrio</taxon>
    </lineage>
</organism>
<keyword evidence="2" id="KW-1185">Reference proteome</keyword>
<protein>
    <recommendedName>
        <fullName evidence="3">DUF4258 domain-containing protein</fullName>
    </recommendedName>
</protein>
<gene>
    <name evidence="1" type="ORF">Thi970DRAFT_03682</name>
</gene>
<dbReference type="HOGENOM" id="CLU_2521444_0_0_6"/>
<evidence type="ECO:0000313" key="1">
    <source>
        <dbReference type="EMBL" id="EIC20069.1"/>
    </source>
</evidence>
<evidence type="ECO:0000313" key="2">
    <source>
        <dbReference type="Proteomes" id="UP000002964"/>
    </source>
</evidence>
<accession>H8Z400</accession>
<evidence type="ECO:0008006" key="3">
    <source>
        <dbReference type="Google" id="ProtNLM"/>
    </source>
</evidence>
<reference evidence="2" key="1">
    <citation type="submission" date="2011-06" db="EMBL/GenBank/DDBJ databases">
        <authorList>
            <consortium name="US DOE Joint Genome Institute (JGI-PGF)"/>
            <person name="Lucas S."/>
            <person name="Han J."/>
            <person name="Lapidus A."/>
            <person name="Cheng J.-F."/>
            <person name="Goodwin L."/>
            <person name="Pitluck S."/>
            <person name="Peters L."/>
            <person name="Land M.L."/>
            <person name="Hauser L."/>
            <person name="Vogl K."/>
            <person name="Liu Z."/>
            <person name="Overmann J."/>
            <person name="Frigaard N.-U."/>
            <person name="Bryant D.A."/>
            <person name="Woyke T.J."/>
        </authorList>
    </citation>
    <scope>NUCLEOTIDE SEQUENCE [LARGE SCALE GENOMIC DNA]</scope>
    <source>
        <strain evidence="2">970</strain>
    </source>
</reference>
<dbReference type="Proteomes" id="UP000002964">
    <property type="component" value="Unassembled WGS sequence"/>
</dbReference>
<name>H8Z400_9GAMM</name>
<reference evidence="1 2" key="2">
    <citation type="submission" date="2011-11" db="EMBL/GenBank/DDBJ databases">
        <authorList>
            <consortium name="US DOE Joint Genome Institute"/>
            <person name="Lucas S."/>
            <person name="Han J."/>
            <person name="Lapidus A."/>
            <person name="Cheng J.-F."/>
            <person name="Goodwin L."/>
            <person name="Pitluck S."/>
            <person name="Peters L."/>
            <person name="Ovchinnikova G."/>
            <person name="Zhang X."/>
            <person name="Detter J.C."/>
            <person name="Han C."/>
            <person name="Tapia R."/>
            <person name="Land M."/>
            <person name="Hauser L."/>
            <person name="Kyrpides N."/>
            <person name="Ivanova N."/>
            <person name="Pagani I."/>
            <person name="Vogl K."/>
            <person name="Liu Z."/>
            <person name="Overmann J."/>
            <person name="Frigaard N.-U."/>
            <person name="Bryant D."/>
            <person name="Woyke T."/>
        </authorList>
    </citation>
    <scope>NUCLEOTIDE SEQUENCE [LARGE SCALE GENOMIC DNA]</scope>
    <source>
        <strain evidence="1 2">970</strain>
    </source>
</reference>
<dbReference type="STRING" id="631362.Thi970DRAFT_03682"/>